<dbReference type="Proteomes" id="UP000585474">
    <property type="component" value="Unassembled WGS sequence"/>
</dbReference>
<name>A0A7J0EP30_9ERIC</name>
<dbReference type="AlphaFoldDB" id="A0A7J0EP30"/>
<proteinExistence type="predicted"/>
<evidence type="ECO:0000313" key="2">
    <source>
        <dbReference type="Proteomes" id="UP000585474"/>
    </source>
</evidence>
<keyword evidence="2" id="KW-1185">Reference proteome</keyword>
<dbReference type="OrthoDB" id="4096362at2759"/>
<sequence length="72" mass="8262">MSPEMPKTRFDVKMGKRQAESFGHLERCGTQSRHTSWDNKSHWEITCDIHRLVAEFGMEHGAGDADRIHGSH</sequence>
<evidence type="ECO:0000313" key="1">
    <source>
        <dbReference type="EMBL" id="GFY88072.1"/>
    </source>
</evidence>
<organism evidence="1 2">
    <name type="scientific">Actinidia rufa</name>
    <dbReference type="NCBI Taxonomy" id="165716"/>
    <lineage>
        <taxon>Eukaryota</taxon>
        <taxon>Viridiplantae</taxon>
        <taxon>Streptophyta</taxon>
        <taxon>Embryophyta</taxon>
        <taxon>Tracheophyta</taxon>
        <taxon>Spermatophyta</taxon>
        <taxon>Magnoliopsida</taxon>
        <taxon>eudicotyledons</taxon>
        <taxon>Gunneridae</taxon>
        <taxon>Pentapetalae</taxon>
        <taxon>asterids</taxon>
        <taxon>Ericales</taxon>
        <taxon>Actinidiaceae</taxon>
        <taxon>Actinidia</taxon>
    </lineage>
</organism>
<accession>A0A7J0EP30</accession>
<gene>
    <name evidence="1" type="ORF">Acr_06g0000120</name>
</gene>
<reference evidence="1 2" key="1">
    <citation type="submission" date="2019-07" db="EMBL/GenBank/DDBJ databases">
        <title>De Novo Assembly of kiwifruit Actinidia rufa.</title>
        <authorList>
            <person name="Sugita-Konishi S."/>
            <person name="Sato K."/>
            <person name="Mori E."/>
            <person name="Abe Y."/>
            <person name="Kisaki G."/>
            <person name="Hamano K."/>
            <person name="Suezawa K."/>
            <person name="Otani M."/>
            <person name="Fukuda T."/>
            <person name="Manabe T."/>
            <person name="Gomi K."/>
            <person name="Tabuchi M."/>
            <person name="Akimitsu K."/>
            <person name="Kataoka I."/>
        </authorList>
    </citation>
    <scope>NUCLEOTIDE SEQUENCE [LARGE SCALE GENOMIC DNA]</scope>
    <source>
        <strain evidence="2">cv. Fuchu</strain>
    </source>
</reference>
<comment type="caution">
    <text evidence="1">The sequence shown here is derived from an EMBL/GenBank/DDBJ whole genome shotgun (WGS) entry which is preliminary data.</text>
</comment>
<dbReference type="EMBL" id="BJWL01000006">
    <property type="protein sequence ID" value="GFY88072.1"/>
    <property type="molecule type" value="Genomic_DNA"/>
</dbReference>
<protein>
    <submittedName>
        <fullName evidence="1">Uncharacterized protein</fullName>
    </submittedName>
</protein>